<feature type="compositionally biased region" description="Polar residues" evidence="1">
    <location>
        <begin position="391"/>
        <end position="416"/>
    </location>
</feature>
<feature type="compositionally biased region" description="Polar residues" evidence="1">
    <location>
        <begin position="358"/>
        <end position="376"/>
    </location>
</feature>
<dbReference type="PaxDb" id="2850-Phatr45084"/>
<feature type="compositionally biased region" description="Polar residues" evidence="1">
    <location>
        <begin position="295"/>
        <end position="304"/>
    </location>
</feature>
<dbReference type="Pfam" id="PF13374">
    <property type="entry name" value="TPR_10"/>
    <property type="match status" value="1"/>
</dbReference>
<evidence type="ECO:0000313" key="2">
    <source>
        <dbReference type="EMBL" id="EEC49196.1"/>
    </source>
</evidence>
<feature type="region of interest" description="Disordered" evidence="1">
    <location>
        <begin position="490"/>
        <end position="516"/>
    </location>
</feature>
<feature type="region of interest" description="Disordered" evidence="1">
    <location>
        <begin position="770"/>
        <end position="899"/>
    </location>
</feature>
<feature type="compositionally biased region" description="Basic and acidic residues" evidence="1">
    <location>
        <begin position="254"/>
        <end position="263"/>
    </location>
</feature>
<dbReference type="Proteomes" id="UP000000759">
    <property type="component" value="Chromosome 6"/>
</dbReference>
<feature type="compositionally biased region" description="Polar residues" evidence="1">
    <location>
        <begin position="68"/>
        <end position="80"/>
    </location>
</feature>
<keyword evidence="3" id="KW-1185">Reference proteome</keyword>
<evidence type="ECO:0000256" key="1">
    <source>
        <dbReference type="SAM" id="MobiDB-lite"/>
    </source>
</evidence>
<sequence length="1438" mass="157835">MSAYMLSSIHPPAEVSFSNRQNESHKDPYGEDDDSSSISSASFSPPAPISDADDNETTMGMPVIPDTQVHNGSSSVNNDSDMVLSKFRRRRAEVNTLSRKDSHSASFRRKQAEDLSSAPLARSNGSSPLSWKSATAKGTWGTTSQSSRHSLKPLRRQLLPAWSSPPPPPPPPERAPVTPPRETPTRHSDPLIQYASSATTSRRSPAPVVLRHHCTAVVSADLPVEEIEAELLDFPSTNEFWQITQAPTDEVWSSDDHDPHEPFDYQAEDDEDSQGPGVIHVAPVTVDNARRYDSNGESQFTLSRSGVRENESGPPLGEVDVSEIQDIQDEPGRLPTHATSALVLTTPDPSRRSRKTRSYGTMQSLEKKANVNTKPAQRNHQRSNRTRGLSRRNQGQHQTITDVRTLLSSNKTISPNQEEKVQESGLEPLPSCHIDEEPGVILLRTHRASSENDLLRLGSADTTVLAMQEERHPLGTKAASSAKSLQTLSTLGDPDIANDHTCKSQPEVGRKHSAPAPVEEVLSITGARSCPNSICEPSCLNAVSHIGLHDARESATEPGTKASQTKQSESVPHLARPTRTSPWKNALTQFSRQKTHYLESTNKPEVTLVTIEKSIESDAVIEDDAKSAPSELMHSASTTSFERSVSLVTNVQIAGRSPSSMYADVVMDSRSTEDHNNDADQEGISGSIEIDGTLAEEPRKRIAFSALKLLQVSSDGSEREKIYNPVCDSNESSVNEGGKNSKHFHLETPLHSRLIENSRTTEVLKVVATPVHTVQQPDDGSENGSPGKPLCYSHHSPNETPGEDSELEPAATTKQYTQRVVEQTSTQRQYTPPTSLEQIEGSSENSHCSSTESTVRKSDGSSIQSKSAPNMGADDANNLDFSREVPPSQTKLLEGNPIPDQSLQKTIDDSEIDCLCASAPQSPNETNMDAFQSNTTFSNSSVLGKVSSEEHLMRISMSVNETESTRNCLRSLDTARENVEELVTASETDARVLGLPNHTVEILEPPSTPVSKPPENALNIQTTLTTPLDEREELKPFLLAMANNDIGIPKGDCVLSLLDENPETTYNERVKEAVWRCRTMRQNCDTKWTREKILRKAGSPPRGRSSVPVDTDDARVVGGIRSALKTQRAAIEHLKFDELDDALALFEDIVATYSSHLEDIKSSSDLYQEGYTMELSAHFRSFMGPPLHNVGIVHLLRGDFQNALSYFEESSPSRVDGTDLGNPDYITSLARKAVCNCALQNLDDANRDLEFAVSHLQGNLRTMSDYRQLAECLNNIGCLSYRNGNIELAEAQFTEALECQAIVAQNSLYAGSKYSSHAASINVSVTEGNLGFLGLSKKDYDASVTLFEFAVHKQELLLWDAHPTLVASMEHLAFANYLSGAKEKALQVFLAPDFCFVHRLFPFLTQRFLFSHEGVSTHHTYASGCVRSRRPKITSDCH</sequence>
<feature type="region of interest" description="Disordered" evidence="1">
    <location>
        <begin position="550"/>
        <end position="581"/>
    </location>
</feature>
<feature type="compositionally biased region" description="Polar residues" evidence="1">
    <location>
        <begin position="772"/>
        <end position="784"/>
    </location>
</feature>
<dbReference type="KEGG" id="pti:PHATRDRAFT_45084"/>
<feature type="compositionally biased region" description="Basic residues" evidence="1">
    <location>
        <begin position="377"/>
        <end position="390"/>
    </location>
</feature>
<feature type="region of interest" description="Disordered" evidence="1">
    <location>
        <begin position="250"/>
        <end position="276"/>
    </location>
</feature>
<dbReference type="Gene3D" id="1.25.40.10">
    <property type="entry name" value="Tetratricopeptide repeat domain"/>
    <property type="match status" value="1"/>
</dbReference>
<protein>
    <submittedName>
        <fullName evidence="2">Uncharacterized protein</fullName>
    </submittedName>
</protein>
<proteinExistence type="predicted"/>
<feature type="compositionally biased region" description="Acidic residues" evidence="1">
    <location>
        <begin position="320"/>
        <end position="329"/>
    </location>
</feature>
<dbReference type="InterPro" id="IPR011990">
    <property type="entry name" value="TPR-like_helical_dom_sf"/>
</dbReference>
<evidence type="ECO:0000313" key="3">
    <source>
        <dbReference type="Proteomes" id="UP000000759"/>
    </source>
</evidence>
<name>B7FWE7_PHATC</name>
<feature type="compositionally biased region" description="Low complexity" evidence="1">
    <location>
        <begin position="840"/>
        <end position="853"/>
    </location>
</feature>
<dbReference type="RefSeq" id="XP_002179373.1">
    <property type="nucleotide sequence ID" value="XM_002179337.1"/>
</dbReference>
<feature type="compositionally biased region" description="Polar residues" evidence="1">
    <location>
        <begin position="561"/>
        <end position="570"/>
    </location>
</feature>
<accession>B7FWE7</accession>
<feature type="compositionally biased region" description="Polar residues" evidence="1">
    <location>
        <begin position="123"/>
        <end position="133"/>
    </location>
</feature>
<feature type="compositionally biased region" description="Polar residues" evidence="1">
    <location>
        <begin position="812"/>
        <end position="837"/>
    </location>
</feature>
<feature type="region of interest" description="Disordered" evidence="1">
    <location>
        <begin position="723"/>
        <end position="744"/>
    </location>
</feature>
<dbReference type="HOGENOM" id="CLU_252043_0_0_1"/>
<reference evidence="2 3" key="1">
    <citation type="journal article" date="2008" name="Nature">
        <title>The Phaeodactylum genome reveals the evolutionary history of diatom genomes.</title>
        <authorList>
            <person name="Bowler C."/>
            <person name="Allen A.E."/>
            <person name="Badger J.H."/>
            <person name="Grimwood J."/>
            <person name="Jabbari K."/>
            <person name="Kuo A."/>
            <person name="Maheswari U."/>
            <person name="Martens C."/>
            <person name="Maumus F."/>
            <person name="Otillar R.P."/>
            <person name="Rayko E."/>
            <person name="Salamov A."/>
            <person name="Vandepoele K."/>
            <person name="Beszteri B."/>
            <person name="Gruber A."/>
            <person name="Heijde M."/>
            <person name="Katinka M."/>
            <person name="Mock T."/>
            <person name="Valentin K."/>
            <person name="Verret F."/>
            <person name="Berges J.A."/>
            <person name="Brownlee C."/>
            <person name="Cadoret J.P."/>
            <person name="Chiovitti A."/>
            <person name="Choi C.J."/>
            <person name="Coesel S."/>
            <person name="De Martino A."/>
            <person name="Detter J.C."/>
            <person name="Durkin C."/>
            <person name="Falciatore A."/>
            <person name="Fournet J."/>
            <person name="Haruta M."/>
            <person name="Huysman M.J."/>
            <person name="Jenkins B.D."/>
            <person name="Jiroutova K."/>
            <person name="Jorgensen R.E."/>
            <person name="Joubert Y."/>
            <person name="Kaplan A."/>
            <person name="Kroger N."/>
            <person name="Kroth P.G."/>
            <person name="La Roche J."/>
            <person name="Lindquist E."/>
            <person name="Lommer M."/>
            <person name="Martin-Jezequel V."/>
            <person name="Lopez P.J."/>
            <person name="Lucas S."/>
            <person name="Mangogna M."/>
            <person name="McGinnis K."/>
            <person name="Medlin L.K."/>
            <person name="Montsant A."/>
            <person name="Oudot-Le Secq M.P."/>
            <person name="Napoli C."/>
            <person name="Obornik M."/>
            <person name="Parker M.S."/>
            <person name="Petit J.L."/>
            <person name="Porcel B.M."/>
            <person name="Poulsen N."/>
            <person name="Robison M."/>
            <person name="Rychlewski L."/>
            <person name="Rynearson T.A."/>
            <person name="Schmutz J."/>
            <person name="Shapiro H."/>
            <person name="Siaut M."/>
            <person name="Stanley M."/>
            <person name="Sussman M.R."/>
            <person name="Taylor A.R."/>
            <person name="Vardi A."/>
            <person name="von Dassow P."/>
            <person name="Vyverman W."/>
            <person name="Willis A."/>
            <person name="Wyrwicz L.S."/>
            <person name="Rokhsar D.S."/>
            <person name="Weissenbach J."/>
            <person name="Armbrust E.V."/>
            <person name="Green B.R."/>
            <person name="Van de Peer Y."/>
            <person name="Grigoriev I.V."/>
        </authorList>
    </citation>
    <scope>NUCLEOTIDE SEQUENCE [LARGE SCALE GENOMIC DNA]</scope>
    <source>
        <strain evidence="2 3">CCAP 1055/1</strain>
    </source>
</reference>
<dbReference type="SUPFAM" id="SSF48452">
    <property type="entry name" value="TPR-like"/>
    <property type="match status" value="1"/>
</dbReference>
<dbReference type="GeneID" id="7200290"/>
<dbReference type="InParanoid" id="B7FWE7"/>
<reference evidence="3" key="2">
    <citation type="submission" date="2008-08" db="EMBL/GenBank/DDBJ databases">
        <authorList>
            <consortium name="Diatom Consortium"/>
            <person name="Grigoriev I."/>
            <person name="Grimwood J."/>
            <person name="Kuo A."/>
            <person name="Otillar R.P."/>
            <person name="Salamov A."/>
            <person name="Detter J.C."/>
            <person name="Lindquist E."/>
            <person name="Shapiro H."/>
            <person name="Lucas S."/>
            <person name="Glavina del Rio T."/>
            <person name="Pitluck S."/>
            <person name="Rokhsar D."/>
            <person name="Bowler C."/>
        </authorList>
    </citation>
    <scope>GENOME REANNOTATION</scope>
    <source>
        <strain evidence="3">CCAP 1055/1</strain>
    </source>
</reference>
<dbReference type="OrthoDB" id="49507at2759"/>
<feature type="region of interest" description="Disordered" evidence="1">
    <location>
        <begin position="1"/>
        <end position="191"/>
    </location>
</feature>
<feature type="compositionally biased region" description="Pro residues" evidence="1">
    <location>
        <begin position="163"/>
        <end position="182"/>
    </location>
</feature>
<feature type="region of interest" description="Disordered" evidence="1">
    <location>
        <begin position="290"/>
        <end position="432"/>
    </location>
</feature>
<organism evidence="2 3">
    <name type="scientific">Phaeodactylum tricornutum (strain CCAP 1055/1)</name>
    <dbReference type="NCBI Taxonomy" id="556484"/>
    <lineage>
        <taxon>Eukaryota</taxon>
        <taxon>Sar</taxon>
        <taxon>Stramenopiles</taxon>
        <taxon>Ochrophyta</taxon>
        <taxon>Bacillariophyta</taxon>
        <taxon>Bacillariophyceae</taxon>
        <taxon>Bacillariophycidae</taxon>
        <taxon>Naviculales</taxon>
        <taxon>Phaeodactylaceae</taxon>
        <taxon>Phaeodactylum</taxon>
    </lineage>
</organism>
<dbReference type="EMBL" id="CM000609">
    <property type="protein sequence ID" value="EEC49196.1"/>
    <property type="molecule type" value="Genomic_DNA"/>
</dbReference>
<gene>
    <name evidence="2" type="ORF">PHATRDRAFT_45084</name>
</gene>